<dbReference type="GeneID" id="66979491"/>
<keyword evidence="2" id="KW-0472">Membrane</keyword>
<feature type="region of interest" description="Disordered" evidence="1">
    <location>
        <begin position="113"/>
        <end position="210"/>
    </location>
</feature>
<dbReference type="Proteomes" id="UP000637239">
    <property type="component" value="Chromosome 2"/>
</dbReference>
<evidence type="ECO:0000256" key="2">
    <source>
        <dbReference type="SAM" id="Phobius"/>
    </source>
</evidence>
<name>A0A7R7VIQ9_ASPCH</name>
<reference evidence="4" key="1">
    <citation type="submission" date="2021-01" db="EMBL/GenBank/DDBJ databases">
        <authorList>
            <consortium name="Aspergillus chevalieri M1 genome sequencing consortium"/>
            <person name="Kazuki M."/>
            <person name="Futagami T."/>
        </authorList>
    </citation>
    <scope>NUCLEOTIDE SEQUENCE</scope>
    <source>
        <strain evidence="4">M1</strain>
    </source>
</reference>
<feature type="region of interest" description="Disordered" evidence="1">
    <location>
        <begin position="231"/>
        <end position="252"/>
    </location>
</feature>
<evidence type="ECO:0000313" key="5">
    <source>
        <dbReference type="Proteomes" id="UP000637239"/>
    </source>
</evidence>
<evidence type="ECO:0000259" key="3">
    <source>
        <dbReference type="PROSITE" id="PS50076"/>
    </source>
</evidence>
<evidence type="ECO:0000313" key="4">
    <source>
        <dbReference type="EMBL" id="BCR85132.1"/>
    </source>
</evidence>
<feature type="domain" description="J" evidence="3">
    <location>
        <begin position="57"/>
        <end position="122"/>
    </location>
</feature>
<dbReference type="InterPro" id="IPR053025">
    <property type="entry name" value="Mito_ATP_Synthase-Asso"/>
</dbReference>
<reference evidence="4" key="2">
    <citation type="submission" date="2021-02" db="EMBL/GenBank/DDBJ databases">
        <title>Aspergillus chevalieri M1 genome sequence.</title>
        <authorList>
            <person name="Kadooka C."/>
            <person name="Mori K."/>
            <person name="Futagami T."/>
        </authorList>
    </citation>
    <scope>NUCLEOTIDE SEQUENCE</scope>
    <source>
        <strain evidence="4">M1</strain>
    </source>
</reference>
<evidence type="ECO:0000256" key="1">
    <source>
        <dbReference type="SAM" id="MobiDB-lite"/>
    </source>
</evidence>
<dbReference type="PROSITE" id="PS00636">
    <property type="entry name" value="DNAJ_1"/>
    <property type="match status" value="1"/>
</dbReference>
<dbReference type="CDD" id="cd06257">
    <property type="entry name" value="DnaJ"/>
    <property type="match status" value="1"/>
</dbReference>
<accession>A0A7R7VIQ9</accession>
<dbReference type="Pfam" id="PF00226">
    <property type="entry name" value="DnaJ"/>
    <property type="match status" value="1"/>
</dbReference>
<feature type="transmembrane region" description="Helical" evidence="2">
    <location>
        <begin position="270"/>
        <end position="292"/>
    </location>
</feature>
<dbReference type="RefSeq" id="XP_043133654.1">
    <property type="nucleotide sequence ID" value="XM_043284910.1"/>
</dbReference>
<dbReference type="KEGG" id="ache:ACHE_20590A"/>
<dbReference type="InterPro" id="IPR018253">
    <property type="entry name" value="DnaJ_domain_CS"/>
</dbReference>
<keyword evidence="2" id="KW-0812">Transmembrane</keyword>
<organism evidence="4 5">
    <name type="scientific">Aspergillus chevalieri</name>
    <name type="common">Eurotium chevalieri</name>
    <dbReference type="NCBI Taxonomy" id="182096"/>
    <lineage>
        <taxon>Eukaryota</taxon>
        <taxon>Fungi</taxon>
        <taxon>Dikarya</taxon>
        <taxon>Ascomycota</taxon>
        <taxon>Pezizomycotina</taxon>
        <taxon>Eurotiomycetes</taxon>
        <taxon>Eurotiomycetidae</taxon>
        <taxon>Eurotiales</taxon>
        <taxon>Aspergillaceae</taxon>
        <taxon>Aspergillus</taxon>
        <taxon>Aspergillus subgen. Aspergillus</taxon>
    </lineage>
</organism>
<dbReference type="PANTHER" id="PTHR44873">
    <property type="entry name" value="DNAJ HOMOLOG SUBFAMILY C MEMBER 30, MITOCHONDRIAL"/>
    <property type="match status" value="1"/>
</dbReference>
<dbReference type="AlphaFoldDB" id="A0A7R7VIQ9"/>
<protein>
    <recommendedName>
        <fullName evidence="3">J domain-containing protein</fullName>
    </recommendedName>
</protein>
<dbReference type="SMART" id="SM00271">
    <property type="entry name" value="DnaJ"/>
    <property type="match status" value="1"/>
</dbReference>
<dbReference type="PRINTS" id="PR00625">
    <property type="entry name" value="JDOMAIN"/>
</dbReference>
<sequence>MIPSFPTQMPSPRLRSAASFLSHHQQHHKRRCPYARTANKRLFSTTTPYFAASREPTLYEILDVPPTASLSEIKKQFYSLSLRHHPDRNRADPTASSRFARISSAYQTLGNAAKRASYDRDHGIHTSPSSTYSTANPGQHPMGSYSSHSANVSSKGASYAGSRPASGLSKRRGPFRGPPPSFYAHGEYGNQAGRRAPHGGAAGWASSSYAGTGAAEEDPLSFLDKNPIHHFNARGHYKTQSAEDARRQERRSRAMGDELNEQYIGKPGDFAFRFFIVFGILMGAGAMTGILWKPKDQKSSKRAATG</sequence>
<feature type="compositionally biased region" description="Polar residues" evidence="1">
    <location>
        <begin position="144"/>
        <end position="156"/>
    </location>
</feature>
<keyword evidence="5" id="KW-1185">Reference proteome</keyword>
<dbReference type="InterPro" id="IPR036869">
    <property type="entry name" value="J_dom_sf"/>
</dbReference>
<dbReference type="PANTHER" id="PTHR44873:SF1">
    <property type="entry name" value="DNAJ HOMOLOG SUBFAMILY C MEMBER 30, MITOCHONDRIAL"/>
    <property type="match status" value="1"/>
</dbReference>
<dbReference type="PROSITE" id="PS50076">
    <property type="entry name" value="DNAJ_2"/>
    <property type="match status" value="1"/>
</dbReference>
<dbReference type="SUPFAM" id="SSF46565">
    <property type="entry name" value="Chaperone J-domain"/>
    <property type="match status" value="1"/>
</dbReference>
<gene>
    <name evidence="4" type="ORF">ACHE_20590A</name>
</gene>
<proteinExistence type="predicted"/>
<dbReference type="Gene3D" id="1.10.287.110">
    <property type="entry name" value="DnaJ domain"/>
    <property type="match status" value="1"/>
</dbReference>
<keyword evidence="2" id="KW-1133">Transmembrane helix</keyword>
<dbReference type="InterPro" id="IPR001623">
    <property type="entry name" value="DnaJ_domain"/>
</dbReference>
<dbReference type="EMBL" id="AP024417">
    <property type="protein sequence ID" value="BCR85132.1"/>
    <property type="molecule type" value="Genomic_DNA"/>
</dbReference>
<feature type="compositionally biased region" description="Polar residues" evidence="1">
    <location>
        <begin position="126"/>
        <end position="137"/>
    </location>
</feature>
<feature type="compositionally biased region" description="Basic and acidic residues" evidence="1">
    <location>
        <begin position="241"/>
        <end position="252"/>
    </location>
</feature>